<evidence type="ECO:0000256" key="3">
    <source>
        <dbReference type="ARBA" id="ARBA00023163"/>
    </source>
</evidence>
<dbReference type="PRINTS" id="PR00038">
    <property type="entry name" value="HTHLUXR"/>
</dbReference>
<dbReference type="Pfam" id="PF13191">
    <property type="entry name" value="AAA_16"/>
    <property type="match status" value="1"/>
</dbReference>
<dbReference type="Proteomes" id="UP000823521">
    <property type="component" value="Unassembled WGS sequence"/>
</dbReference>
<dbReference type="PROSITE" id="PS50043">
    <property type="entry name" value="HTH_LUXR_2"/>
    <property type="match status" value="1"/>
</dbReference>
<dbReference type="SUPFAM" id="SSF52540">
    <property type="entry name" value="P-loop containing nucleoside triphosphate hydrolases"/>
    <property type="match status" value="1"/>
</dbReference>
<dbReference type="InterPro" id="IPR041617">
    <property type="entry name" value="TPR_MalT"/>
</dbReference>
<dbReference type="PANTHER" id="PTHR44688:SF16">
    <property type="entry name" value="DNA-BINDING TRANSCRIPTIONAL ACTIVATOR DEVR_DOSR"/>
    <property type="match status" value="1"/>
</dbReference>
<dbReference type="Gene3D" id="1.25.40.10">
    <property type="entry name" value="Tetratricopeptide repeat domain"/>
    <property type="match status" value="1"/>
</dbReference>
<dbReference type="CDD" id="cd06170">
    <property type="entry name" value="LuxR_C_like"/>
    <property type="match status" value="1"/>
</dbReference>
<dbReference type="SMART" id="SM00421">
    <property type="entry name" value="HTH_LUXR"/>
    <property type="match status" value="1"/>
</dbReference>
<dbReference type="InterPro" id="IPR036388">
    <property type="entry name" value="WH-like_DNA-bd_sf"/>
</dbReference>
<dbReference type="InterPro" id="IPR016032">
    <property type="entry name" value="Sig_transdc_resp-reg_C-effctor"/>
</dbReference>
<dbReference type="EMBL" id="WVUH01000071">
    <property type="protein sequence ID" value="MBO4206513.1"/>
    <property type="molecule type" value="Genomic_DNA"/>
</dbReference>
<evidence type="ECO:0000256" key="2">
    <source>
        <dbReference type="ARBA" id="ARBA00023125"/>
    </source>
</evidence>
<dbReference type="Pfam" id="PF17874">
    <property type="entry name" value="TPR_MalT"/>
    <property type="match status" value="1"/>
</dbReference>
<keyword evidence="3" id="KW-0804">Transcription</keyword>
<keyword evidence="1" id="KW-0805">Transcription regulation</keyword>
<dbReference type="Gene3D" id="3.40.50.300">
    <property type="entry name" value="P-loop containing nucleotide triphosphate hydrolases"/>
    <property type="match status" value="1"/>
</dbReference>
<dbReference type="InterPro" id="IPR059106">
    <property type="entry name" value="WHD_MalT"/>
</dbReference>
<dbReference type="Gene3D" id="1.10.10.10">
    <property type="entry name" value="Winged helix-like DNA-binding domain superfamily/Winged helix DNA-binding domain"/>
    <property type="match status" value="1"/>
</dbReference>
<proteinExistence type="predicted"/>
<dbReference type="Pfam" id="PF25873">
    <property type="entry name" value="WHD_MalT"/>
    <property type="match status" value="1"/>
</dbReference>
<dbReference type="PANTHER" id="PTHR44688">
    <property type="entry name" value="DNA-BINDING TRANSCRIPTIONAL ACTIVATOR DEVR_DOSR"/>
    <property type="match status" value="1"/>
</dbReference>
<feature type="domain" description="HTH luxR-type" evidence="4">
    <location>
        <begin position="822"/>
        <end position="888"/>
    </location>
</feature>
<dbReference type="InterPro" id="IPR000792">
    <property type="entry name" value="Tscrpt_reg_LuxR_C"/>
</dbReference>
<evidence type="ECO:0000313" key="6">
    <source>
        <dbReference type="Proteomes" id="UP000823521"/>
    </source>
</evidence>
<dbReference type="InterPro" id="IPR011990">
    <property type="entry name" value="TPR-like_helical_dom_sf"/>
</dbReference>
<reference evidence="5 6" key="1">
    <citation type="submission" date="2019-12" db="EMBL/GenBank/DDBJ databases">
        <title>Whole genome sequencing of endophytic Actinobacterium Micromonospora sp. MPMI6T.</title>
        <authorList>
            <person name="Evv R."/>
            <person name="Podile A.R."/>
        </authorList>
    </citation>
    <scope>NUCLEOTIDE SEQUENCE [LARGE SCALE GENOMIC DNA]</scope>
    <source>
        <strain evidence="5 6">MPMI6</strain>
    </source>
</reference>
<keyword evidence="6" id="KW-1185">Reference proteome</keyword>
<dbReference type="Pfam" id="PF00196">
    <property type="entry name" value="GerE"/>
    <property type="match status" value="1"/>
</dbReference>
<organism evidence="5 6">
    <name type="scientific">Micromonospora echinofusca</name>
    <dbReference type="NCBI Taxonomy" id="47858"/>
    <lineage>
        <taxon>Bacteria</taxon>
        <taxon>Bacillati</taxon>
        <taxon>Actinomycetota</taxon>
        <taxon>Actinomycetes</taxon>
        <taxon>Micromonosporales</taxon>
        <taxon>Micromonosporaceae</taxon>
        <taxon>Micromonospora</taxon>
    </lineage>
</organism>
<dbReference type="InterPro" id="IPR027417">
    <property type="entry name" value="P-loop_NTPase"/>
</dbReference>
<dbReference type="InterPro" id="IPR041664">
    <property type="entry name" value="AAA_16"/>
</dbReference>
<sequence>MVALLGTKRQVPTPRRQLVPRERLIGRLPAGPVRLPRLILVSAPAGFGKTTLLSQWLTRWQADGGAEPHRVAWLSLDAEDSDPWRFLAHLLATIRAAAPDVGAGAAALLENGTVAALRVVLVSLINDLDRLDGPIVLALDDYHLIESREVPEATAFLLDHLPTHVSLAVLTRADPALPVTRLRARGELLELRAADLRFTPSEVGAFLNDVMGLGLDPVHVAALENRTEGWAAGLQLAALSLRNRDDADRFVAEFTGSHRFVLDYLVEEVLNGLDDRDRSFLLDTSVLDELTGPLCDALTGRHDGQDSLAALERGNLFLVPLDDQRCWYRYHHLFAGALRARLTAEHPDRVPHLHRAAALWYAGQGRPEAAIGHAVAGRDQQLAAGLVERALPEARRQRQDRTIRQWLRGLPDDVVRRRPILNVTVAWSRLGDGDVDDADARLQEAADALESLPAAVRAADDQLRQLPMTIALYRAAVAQARADNTGTADQARRVLDLAGPGDHLARGAAFGFLGLTRWAEGDLEAAVDTFTEAVRSLRAAGNLADELGGTVVLADMWRARGRPDEAARLHEGALRSARERPDVALPVTGDLHVGLAESLCERGDLDAAAAHLRTARDLGEAASLPENRHRWYVTAAQLRRARGDLGTAADLLAQAEELHLPGFFPDTRPIPAIRARVDLARGRPDLARSWARRFPDPTTDLSYLTEYNRLTLVRLLLAEQRVDEALTLLDRSLGAAEGRGRDGSTVEILVLRALAHHAHGDLDRAMTALVRALGMAVPVGYARLFLDEAAPMADLLHEAERRDLATGPVRTLRHASTTGPAPGAPGEHGLSPRERDVLRLLATDLTGPQIARHLFVSINTLRTHTRRIFTKLDVTTRAAAVRRATDLGLL</sequence>
<comment type="caution">
    <text evidence="5">The sequence shown here is derived from an EMBL/GenBank/DDBJ whole genome shotgun (WGS) entry which is preliminary data.</text>
</comment>
<evidence type="ECO:0000259" key="4">
    <source>
        <dbReference type="PROSITE" id="PS50043"/>
    </source>
</evidence>
<protein>
    <submittedName>
        <fullName evidence="5">AAA family ATPase</fullName>
    </submittedName>
</protein>
<accession>A0ABS3VPP2</accession>
<dbReference type="SUPFAM" id="SSF48452">
    <property type="entry name" value="TPR-like"/>
    <property type="match status" value="1"/>
</dbReference>
<evidence type="ECO:0000313" key="5">
    <source>
        <dbReference type="EMBL" id="MBO4206513.1"/>
    </source>
</evidence>
<name>A0ABS3VPP2_MICEH</name>
<dbReference type="SUPFAM" id="SSF46894">
    <property type="entry name" value="C-terminal effector domain of the bipartite response regulators"/>
    <property type="match status" value="1"/>
</dbReference>
<evidence type="ECO:0000256" key="1">
    <source>
        <dbReference type="ARBA" id="ARBA00023015"/>
    </source>
</evidence>
<keyword evidence="2" id="KW-0238">DNA-binding</keyword>
<gene>
    <name evidence="5" type="ORF">GSF22_10940</name>
</gene>